<dbReference type="InterPro" id="IPR009091">
    <property type="entry name" value="RCC1/BLIP-II"/>
</dbReference>
<feature type="repeat" description="RCC1" evidence="2">
    <location>
        <begin position="304"/>
        <end position="359"/>
    </location>
</feature>
<dbReference type="Pfam" id="PF25390">
    <property type="entry name" value="WD40_RLD"/>
    <property type="match status" value="1"/>
</dbReference>
<dbReference type="PROSITE" id="PS50012">
    <property type="entry name" value="RCC1_3"/>
    <property type="match status" value="5"/>
</dbReference>
<proteinExistence type="predicted"/>
<evidence type="ECO:0000313" key="5">
    <source>
        <dbReference type="EnsemblPlants" id="OPUNC01G31960.1"/>
    </source>
</evidence>
<sequence>MEKAAAAAAAAVAEEEEEAVWACSWGAGADGQLGNSGFQDHHLPQPLLLPPRCRGRVSFVAGGGAHAIALTSDGEVFSWGRGTHGQLGHGDVENIPHPKLVKFFENYMITCVSAGWNHSGFATDSGQLFMCGDGSFGQLGAGDNHPRNLPFEVAYFTTKHVVRLALGMRHSLVLLKDNSVYGFGSARRGQIGRCAWNQKFYDVPRLIDGFPNCKIGNIYANGDHSAALDAGELYTIGAYRHRKVDPHVLPSSKPVQRLNPATTGQNHDESSSLSTLAKVPCVEGEQVVHIAAGTEHSALVTDKGTVFTWGWGEHGQLGLGDTCDQVTPQRVHIGDKKPRSSASVNVYCGSGFTIAVNSGLESD</sequence>
<dbReference type="Proteomes" id="UP000026962">
    <property type="component" value="Chromosome 1"/>
</dbReference>
<feature type="repeat" description="RCC1" evidence="2">
    <location>
        <begin position="74"/>
        <end position="125"/>
    </location>
</feature>
<keyword evidence="6" id="KW-1185">Reference proteome</keyword>
<feature type="region of interest" description="Disordered" evidence="3">
    <location>
        <begin position="249"/>
        <end position="270"/>
    </location>
</feature>
<feature type="compositionally biased region" description="Polar residues" evidence="3">
    <location>
        <begin position="259"/>
        <end position="270"/>
    </location>
</feature>
<reference evidence="5" key="2">
    <citation type="submission" date="2018-05" db="EMBL/GenBank/DDBJ databases">
        <title>OpunRS2 (Oryza punctata Reference Sequence Version 2).</title>
        <authorList>
            <person name="Zhang J."/>
            <person name="Kudrna D."/>
            <person name="Lee S."/>
            <person name="Talag J."/>
            <person name="Welchert J."/>
            <person name="Wing R.A."/>
        </authorList>
    </citation>
    <scope>NUCLEOTIDE SEQUENCE [LARGE SCALE GENOMIC DNA]</scope>
</reference>
<feature type="repeat" description="RCC1" evidence="2">
    <location>
        <begin position="178"/>
        <end position="231"/>
    </location>
</feature>
<dbReference type="eggNOG" id="KOG1426">
    <property type="taxonomic scope" value="Eukaryota"/>
</dbReference>
<dbReference type="Gene3D" id="2.130.10.30">
    <property type="entry name" value="Regulator of chromosome condensation 1/beta-lactamase-inhibitor protein II"/>
    <property type="match status" value="2"/>
</dbReference>
<dbReference type="STRING" id="4537.A0A0E0JPG7"/>
<dbReference type="EnsemblPlants" id="OPUNC01G31960.1">
    <property type="protein sequence ID" value="OPUNC01G31960.1"/>
    <property type="gene ID" value="OPUNC01G31960"/>
</dbReference>
<dbReference type="Pfam" id="PF00415">
    <property type="entry name" value="RCC1"/>
    <property type="match status" value="1"/>
</dbReference>
<dbReference type="PANTHER" id="PTHR22870">
    <property type="entry name" value="REGULATOR OF CHROMOSOME CONDENSATION"/>
    <property type="match status" value="1"/>
</dbReference>
<evidence type="ECO:0000259" key="4">
    <source>
        <dbReference type="Pfam" id="PF25390"/>
    </source>
</evidence>
<dbReference type="InterPro" id="IPR051210">
    <property type="entry name" value="Ub_ligase/GEF_domain"/>
</dbReference>
<accession>A0A0E0JPG7</accession>
<dbReference type="HOGENOM" id="CLU_005210_0_1_1"/>
<protein>
    <recommendedName>
        <fullName evidence="4">RCC1-like domain-containing protein</fullName>
    </recommendedName>
</protein>
<feature type="domain" description="RCC1-like" evidence="4">
    <location>
        <begin position="6"/>
        <end position="242"/>
    </location>
</feature>
<feature type="repeat" description="RCC1" evidence="2">
    <location>
        <begin position="126"/>
        <end position="177"/>
    </location>
</feature>
<dbReference type="PRINTS" id="PR00633">
    <property type="entry name" value="RCCNDNSATION"/>
</dbReference>
<organism evidence="5">
    <name type="scientific">Oryza punctata</name>
    <name type="common">Red rice</name>
    <dbReference type="NCBI Taxonomy" id="4537"/>
    <lineage>
        <taxon>Eukaryota</taxon>
        <taxon>Viridiplantae</taxon>
        <taxon>Streptophyta</taxon>
        <taxon>Embryophyta</taxon>
        <taxon>Tracheophyta</taxon>
        <taxon>Spermatophyta</taxon>
        <taxon>Magnoliopsida</taxon>
        <taxon>Liliopsida</taxon>
        <taxon>Poales</taxon>
        <taxon>Poaceae</taxon>
        <taxon>BOP clade</taxon>
        <taxon>Oryzoideae</taxon>
        <taxon>Oryzeae</taxon>
        <taxon>Oryzinae</taxon>
        <taxon>Oryza</taxon>
    </lineage>
</organism>
<dbReference type="AlphaFoldDB" id="A0A0E0JPG7"/>
<dbReference type="SUPFAM" id="SSF50985">
    <property type="entry name" value="RCC1/BLIP-II"/>
    <property type="match status" value="1"/>
</dbReference>
<dbReference type="InterPro" id="IPR058923">
    <property type="entry name" value="RCC1-like_dom"/>
</dbReference>
<keyword evidence="1" id="KW-0677">Repeat</keyword>
<dbReference type="Gramene" id="OPUNC01G31960.1">
    <property type="protein sequence ID" value="OPUNC01G31960.1"/>
    <property type="gene ID" value="OPUNC01G31960"/>
</dbReference>
<feature type="repeat" description="RCC1" evidence="2">
    <location>
        <begin position="20"/>
        <end position="73"/>
    </location>
</feature>
<evidence type="ECO:0000313" key="6">
    <source>
        <dbReference type="Proteomes" id="UP000026962"/>
    </source>
</evidence>
<name>A0A0E0JPG7_ORYPU</name>
<dbReference type="PANTHER" id="PTHR22870:SF408">
    <property type="entry name" value="OS09G0560450 PROTEIN"/>
    <property type="match status" value="1"/>
</dbReference>
<dbReference type="PROSITE" id="PS00626">
    <property type="entry name" value="RCC1_2"/>
    <property type="match status" value="1"/>
</dbReference>
<dbReference type="OMA" id="GWGNCRK"/>
<reference evidence="5" key="1">
    <citation type="submission" date="2015-04" db="UniProtKB">
        <authorList>
            <consortium name="EnsemblPlants"/>
        </authorList>
    </citation>
    <scope>IDENTIFICATION</scope>
</reference>
<evidence type="ECO:0000256" key="2">
    <source>
        <dbReference type="PROSITE-ProRule" id="PRU00235"/>
    </source>
</evidence>
<evidence type="ECO:0000256" key="1">
    <source>
        <dbReference type="ARBA" id="ARBA00022737"/>
    </source>
</evidence>
<dbReference type="InterPro" id="IPR000408">
    <property type="entry name" value="Reg_chr_condens"/>
</dbReference>
<evidence type="ECO:0000256" key="3">
    <source>
        <dbReference type="SAM" id="MobiDB-lite"/>
    </source>
</evidence>